<keyword evidence="6" id="KW-0732">Signal</keyword>
<dbReference type="PANTHER" id="PTHR44329:SF260">
    <property type="entry name" value="PROTEIN KINASE DOMAIN-CONTAINING PROTEIN"/>
    <property type="match status" value="1"/>
</dbReference>
<dbReference type="PROSITE" id="PS00108">
    <property type="entry name" value="PROTEIN_KINASE_ST"/>
    <property type="match status" value="1"/>
</dbReference>
<keyword evidence="4 5" id="KW-0067">ATP-binding</keyword>
<dbReference type="Proteomes" id="UP001497444">
    <property type="component" value="Chromosome 10"/>
</dbReference>
<keyword evidence="9" id="KW-1185">Reference proteome</keyword>
<dbReference type="SUPFAM" id="SSF56112">
    <property type="entry name" value="Protein kinase-like (PK-like)"/>
    <property type="match status" value="1"/>
</dbReference>
<dbReference type="PANTHER" id="PTHR44329">
    <property type="entry name" value="SERINE/THREONINE-PROTEIN KINASE TNNI3K-RELATED"/>
    <property type="match status" value="1"/>
</dbReference>
<dbReference type="InterPro" id="IPR008271">
    <property type="entry name" value="Ser/Thr_kinase_AS"/>
</dbReference>
<dbReference type="Gene3D" id="3.40.50.1820">
    <property type="entry name" value="alpha/beta hydrolase"/>
    <property type="match status" value="1"/>
</dbReference>
<evidence type="ECO:0000256" key="4">
    <source>
        <dbReference type="ARBA" id="ARBA00022840"/>
    </source>
</evidence>
<dbReference type="EMBL" id="OZ020105">
    <property type="protein sequence ID" value="CAK9256731.1"/>
    <property type="molecule type" value="Genomic_DNA"/>
</dbReference>
<evidence type="ECO:0000256" key="3">
    <source>
        <dbReference type="ARBA" id="ARBA00022777"/>
    </source>
</evidence>
<name>A0ABP0VQL7_9BRYO</name>
<evidence type="ECO:0000256" key="2">
    <source>
        <dbReference type="ARBA" id="ARBA00022741"/>
    </source>
</evidence>
<evidence type="ECO:0000256" key="6">
    <source>
        <dbReference type="SAM" id="SignalP"/>
    </source>
</evidence>
<dbReference type="PROSITE" id="PS50011">
    <property type="entry name" value="PROTEIN_KINASE_DOM"/>
    <property type="match status" value="1"/>
</dbReference>
<keyword evidence="2 5" id="KW-0547">Nucleotide-binding</keyword>
<dbReference type="InterPro" id="IPR000719">
    <property type="entry name" value="Prot_kinase_dom"/>
</dbReference>
<feature type="binding site" evidence="5">
    <location>
        <position position="256"/>
    </location>
    <ligand>
        <name>ATP</name>
        <dbReference type="ChEBI" id="CHEBI:30616"/>
    </ligand>
</feature>
<proteinExistence type="predicted"/>
<reference evidence="8" key="1">
    <citation type="submission" date="2024-02" db="EMBL/GenBank/DDBJ databases">
        <authorList>
            <consortium name="ELIXIR-Norway"/>
            <consortium name="Elixir Norway"/>
        </authorList>
    </citation>
    <scope>NUCLEOTIDE SEQUENCE</scope>
</reference>
<gene>
    <name evidence="8" type="ORF">CSSPJE1EN1_LOCUS2209</name>
</gene>
<evidence type="ECO:0000256" key="5">
    <source>
        <dbReference type="PROSITE-ProRule" id="PRU10141"/>
    </source>
</evidence>
<evidence type="ECO:0000313" key="8">
    <source>
        <dbReference type="EMBL" id="CAK9256731.1"/>
    </source>
</evidence>
<dbReference type="SMART" id="SM00220">
    <property type="entry name" value="S_TKc"/>
    <property type="match status" value="1"/>
</dbReference>
<evidence type="ECO:0000256" key="1">
    <source>
        <dbReference type="ARBA" id="ARBA00022679"/>
    </source>
</evidence>
<sequence length="857" mass="97762">MGFLSSIWSFFTTKVSACMRSSVPGERPVDRDQVQLNDELDQLNEELCRYLQKILVSIRIILDDAGEDLSTSKRDDRERALKELDLVVKRAESLMGKCMCKDSAWLDAAITLANIKEEILEIRLELSWWTNMVKIASVQDLDSGESVVQNAVKAMRKQSALFEELVKEGSSLQRAAEADKKSLVSKLHRVKEEHAKEGDHEYVLSVYLLSQMKEDIHINEKVRSKLEHFTWRKRLGSGAYGFVNEVTWLQRICALKSVKSCEKEVITLSRCNHPHIVQFLWHWEEESEGYIMMERMSKNLERHIEVQAKKRGGQPFELHVAIDIMLQVAKAMQYLHRNKIVHRDLKTSNILVDDSTEGYVLVKLADFGLAKTYNRTQTVSTQTTGGTTRYAAPEVNLVDGAMIHGKKIIKLLPKADVWSFAMVCSEILTGNIPFEGMDVKQSEIHDKIAEPNFRPLLPNDSCFDYLRFCITSCWSHDQEKRPNFSTICQMLNLAKMLSLGVTSFDTCKSLFSRNPPIWMDPKNEDLEIRCISASTIGKDYLEYRSPLKLDVVNTTRPLSQGGVHDAGQIYPVHQLHPDPKLPNLDHRYDLTLIFLHGFSNVTDAWEKTWIARGNRHVCWPRNWLPKDEKQEGLGDNILVLSISFDGNPGGAHESVEDIGKNLLQSLVNNPKWNFHQDSQKIVLVGHNFGGLVIKSLMVEVHKAVNERARNAIEKEKQARCKAFQVNVKGIMFYAVPHTGANKNFKTYLTDCNNTAFLQNSKRLTGLMRSVDTFNRQMVELSTDFEYSVPEDINLFAIVEGIQVVVPAASARKLARNNVCVIEDANHMQVCQPVDKFHESYRTLLQFVKDIRNVNQQV</sequence>
<organism evidence="8 9">
    <name type="scientific">Sphagnum jensenii</name>
    <dbReference type="NCBI Taxonomy" id="128206"/>
    <lineage>
        <taxon>Eukaryota</taxon>
        <taxon>Viridiplantae</taxon>
        <taxon>Streptophyta</taxon>
        <taxon>Embryophyta</taxon>
        <taxon>Bryophyta</taxon>
        <taxon>Sphagnophytina</taxon>
        <taxon>Sphagnopsida</taxon>
        <taxon>Sphagnales</taxon>
        <taxon>Sphagnaceae</taxon>
        <taxon>Sphagnum</taxon>
    </lineage>
</organism>
<keyword evidence="3" id="KW-0418">Kinase</keyword>
<accession>A0ABP0VQL7</accession>
<dbReference type="Pfam" id="PF00069">
    <property type="entry name" value="Pkinase"/>
    <property type="match status" value="1"/>
</dbReference>
<dbReference type="InterPro" id="IPR051681">
    <property type="entry name" value="Ser/Thr_Kinases-Pseudokinases"/>
</dbReference>
<evidence type="ECO:0000259" key="7">
    <source>
        <dbReference type="PROSITE" id="PS50011"/>
    </source>
</evidence>
<protein>
    <recommendedName>
        <fullName evidence="7">Protein kinase domain-containing protein</fullName>
    </recommendedName>
</protein>
<dbReference type="PROSITE" id="PS00107">
    <property type="entry name" value="PROTEIN_KINASE_ATP"/>
    <property type="match status" value="1"/>
</dbReference>
<feature type="chain" id="PRO_5047437291" description="Protein kinase domain-containing protein" evidence="6">
    <location>
        <begin position="18"/>
        <end position="857"/>
    </location>
</feature>
<dbReference type="Gene3D" id="1.10.510.10">
    <property type="entry name" value="Transferase(Phosphotransferase) domain 1"/>
    <property type="match status" value="1"/>
</dbReference>
<dbReference type="InterPro" id="IPR011009">
    <property type="entry name" value="Kinase-like_dom_sf"/>
</dbReference>
<dbReference type="SUPFAM" id="SSF53474">
    <property type="entry name" value="alpha/beta-Hydrolases"/>
    <property type="match status" value="1"/>
</dbReference>
<evidence type="ECO:0000313" key="9">
    <source>
        <dbReference type="Proteomes" id="UP001497444"/>
    </source>
</evidence>
<keyword evidence="1" id="KW-0808">Transferase</keyword>
<feature type="domain" description="Protein kinase" evidence="7">
    <location>
        <begin position="229"/>
        <end position="493"/>
    </location>
</feature>
<feature type="signal peptide" evidence="6">
    <location>
        <begin position="1"/>
        <end position="17"/>
    </location>
</feature>
<dbReference type="InterPro" id="IPR029058">
    <property type="entry name" value="AB_hydrolase_fold"/>
</dbReference>
<dbReference type="InterPro" id="IPR017441">
    <property type="entry name" value="Protein_kinase_ATP_BS"/>
</dbReference>